<dbReference type="EMBL" id="JAUSTW010000014">
    <property type="protein sequence ID" value="MDQ0201984.1"/>
    <property type="molecule type" value="Genomic_DNA"/>
</dbReference>
<evidence type="ECO:0000256" key="1">
    <source>
        <dbReference type="ARBA" id="ARBA00023027"/>
    </source>
</evidence>
<sequence>MAEEETIKADLFIVLGSSLQVSPANYFPTLAKRNGAKVVIVNGEKTPLDPIADLVINDKKIGNVLEEVNNLFIIKSIVETILEVGWKGGSISLVRHIINNSVRYCVTTNEGALYDEADDLPIEAYFQKSGLVSEIFQAMKVLDRYPWAQLVPIKVHDDYKEYIFNQVMKRKPRDIDRWKRVCN</sequence>
<evidence type="ECO:0000256" key="2">
    <source>
        <dbReference type="PROSITE-ProRule" id="PRU00236"/>
    </source>
</evidence>
<proteinExistence type="predicted"/>
<dbReference type="SUPFAM" id="SSF52467">
    <property type="entry name" value="DHS-like NAD/FAD-binding domain"/>
    <property type="match status" value="1"/>
</dbReference>
<evidence type="ECO:0000313" key="5">
    <source>
        <dbReference type="Proteomes" id="UP001224122"/>
    </source>
</evidence>
<dbReference type="InterPro" id="IPR029035">
    <property type="entry name" value="DHS-like_NAD/FAD-binding_dom"/>
</dbReference>
<name>A0ABT9Y2J5_9BACI</name>
<dbReference type="Gene3D" id="3.40.50.1220">
    <property type="entry name" value="TPP-binding domain"/>
    <property type="match status" value="1"/>
</dbReference>
<evidence type="ECO:0000259" key="3">
    <source>
        <dbReference type="PROSITE" id="PS50305"/>
    </source>
</evidence>
<keyword evidence="1" id="KW-0520">NAD</keyword>
<dbReference type="InterPro" id="IPR026590">
    <property type="entry name" value="Ssirtuin_cat_dom"/>
</dbReference>
<dbReference type="PROSITE" id="PS50305">
    <property type="entry name" value="SIRTUIN"/>
    <property type="match status" value="1"/>
</dbReference>
<gene>
    <name evidence="4" type="ORF">J2S10_005195</name>
</gene>
<organism evidence="4 5">
    <name type="scientific">Neobacillus ginsengisoli</name>
    <dbReference type="NCBI Taxonomy" id="904295"/>
    <lineage>
        <taxon>Bacteria</taxon>
        <taxon>Bacillati</taxon>
        <taxon>Bacillota</taxon>
        <taxon>Bacilli</taxon>
        <taxon>Bacillales</taxon>
        <taxon>Bacillaceae</taxon>
        <taxon>Neobacillus</taxon>
    </lineage>
</organism>
<keyword evidence="5" id="KW-1185">Reference proteome</keyword>
<evidence type="ECO:0000313" key="4">
    <source>
        <dbReference type="EMBL" id="MDQ0201984.1"/>
    </source>
</evidence>
<reference evidence="4 5" key="1">
    <citation type="submission" date="2023-07" db="EMBL/GenBank/DDBJ databases">
        <title>Genomic Encyclopedia of Type Strains, Phase IV (KMG-IV): sequencing the most valuable type-strain genomes for metagenomic binning, comparative biology and taxonomic classification.</title>
        <authorList>
            <person name="Goeker M."/>
        </authorList>
    </citation>
    <scope>NUCLEOTIDE SEQUENCE [LARGE SCALE GENOMIC DNA]</scope>
    <source>
        <strain evidence="4 5">DSM 27594</strain>
    </source>
</reference>
<feature type="domain" description="Deacetylase sirtuin-type" evidence="3">
    <location>
        <begin position="1"/>
        <end position="87"/>
    </location>
</feature>
<dbReference type="Proteomes" id="UP001224122">
    <property type="component" value="Unassembled WGS sequence"/>
</dbReference>
<accession>A0ABT9Y2J5</accession>
<comment type="caution">
    <text evidence="2">Lacks conserved residue(s) required for the propagation of feature annotation.</text>
</comment>
<comment type="caution">
    <text evidence="4">The sequence shown here is derived from an EMBL/GenBank/DDBJ whole genome shotgun (WGS) entry which is preliminary data.</text>
</comment>
<protein>
    <recommendedName>
        <fullName evidence="3">Deacetylase sirtuin-type domain-containing protein</fullName>
    </recommendedName>
</protein>